<evidence type="ECO:0000313" key="5">
    <source>
        <dbReference type="EMBL" id="AQQ71184.1"/>
    </source>
</evidence>
<gene>
    <name evidence="5" type="primary">dpnA_3</name>
    <name evidence="5" type="ORF">SMSP2_01550</name>
</gene>
<dbReference type="GO" id="GO:0008170">
    <property type="term" value="F:N-methyltransferase activity"/>
    <property type="evidence" value="ECO:0007669"/>
    <property type="project" value="InterPro"/>
</dbReference>
<organism evidence="5 6">
    <name type="scientific">Limihaloglobus sulfuriphilus</name>
    <dbReference type="NCBI Taxonomy" id="1851148"/>
    <lineage>
        <taxon>Bacteria</taxon>
        <taxon>Pseudomonadati</taxon>
        <taxon>Planctomycetota</taxon>
        <taxon>Phycisphaerae</taxon>
        <taxon>Sedimentisphaerales</taxon>
        <taxon>Sedimentisphaeraceae</taxon>
        <taxon>Limihaloglobus</taxon>
    </lineage>
</organism>
<dbReference type="RefSeq" id="WP_237048832.1">
    <property type="nucleotide sequence ID" value="NZ_CP019646.1"/>
</dbReference>
<evidence type="ECO:0000256" key="3">
    <source>
        <dbReference type="RuleBase" id="RU362026"/>
    </source>
</evidence>
<feature type="domain" description="DNA methylase N-4/N-6" evidence="4">
    <location>
        <begin position="27"/>
        <end position="169"/>
    </location>
</feature>
<dbReference type="SUPFAM" id="SSF53335">
    <property type="entry name" value="S-adenosyl-L-methionine-dependent methyltransferases"/>
    <property type="match status" value="1"/>
</dbReference>
<dbReference type="Gene3D" id="3.40.50.150">
    <property type="entry name" value="Vaccinia Virus protein VP39"/>
    <property type="match status" value="1"/>
</dbReference>
<accession>A0A1Q2MEV2</accession>
<dbReference type="Pfam" id="PF01555">
    <property type="entry name" value="N6_N4_Mtase"/>
    <property type="match status" value="1"/>
</dbReference>
<dbReference type="InterPro" id="IPR029063">
    <property type="entry name" value="SAM-dependent_MTases_sf"/>
</dbReference>
<comment type="similarity">
    <text evidence="3">Belongs to the N(4)/N(6)-methyltransferase family.</text>
</comment>
<keyword evidence="6" id="KW-1185">Reference proteome</keyword>
<dbReference type="GO" id="GO:0032259">
    <property type="term" value="P:methylation"/>
    <property type="evidence" value="ECO:0007669"/>
    <property type="project" value="UniProtKB-KW"/>
</dbReference>
<evidence type="ECO:0000313" key="6">
    <source>
        <dbReference type="Proteomes" id="UP000188181"/>
    </source>
</evidence>
<dbReference type="GO" id="GO:0003677">
    <property type="term" value="F:DNA binding"/>
    <property type="evidence" value="ECO:0007669"/>
    <property type="project" value="InterPro"/>
</dbReference>
<sequence>MTYFDPLITDLFSAPLNNKVRELDLGLLEYQDIIWYKYNNGSAKIRSQGKKVSPSKPNLRNCKEHIIIWSKDKFELPQPRGVKPDITPEEFEEWTYNVWKVHPNTNKNCPHPCTWPEKLCERLIKLFSFPTQVVLDPFCGSGTTCLSAKNLNRSYTGIEQNPNYCQWAKDRVEGKDMDMELAKFLLSVKSELEAKLGIELVDKKYGRYFKMAKPTDSIIAFSKSSVEKSIIKKRKIA</sequence>
<dbReference type="Proteomes" id="UP000188181">
    <property type="component" value="Chromosome"/>
</dbReference>
<dbReference type="EMBL" id="CP019646">
    <property type="protein sequence ID" value="AQQ71184.1"/>
    <property type="molecule type" value="Genomic_DNA"/>
</dbReference>
<evidence type="ECO:0000259" key="4">
    <source>
        <dbReference type="Pfam" id="PF01555"/>
    </source>
</evidence>
<keyword evidence="2 5" id="KW-0808">Transferase</keyword>
<dbReference type="KEGG" id="pbas:SMSP2_01550"/>
<dbReference type="EC" id="2.1.1.-" evidence="3"/>
<protein>
    <recommendedName>
        <fullName evidence="3">Methyltransferase</fullName>
        <ecNumber evidence="3">2.1.1.-</ecNumber>
    </recommendedName>
</protein>
<dbReference type="PRINTS" id="PR00508">
    <property type="entry name" value="S21N4MTFRASE"/>
</dbReference>
<dbReference type="InterPro" id="IPR002941">
    <property type="entry name" value="DNA_methylase_N4/N6"/>
</dbReference>
<reference evidence="6" key="1">
    <citation type="submission" date="2017-02" db="EMBL/GenBank/DDBJ databases">
        <title>Comparative genomics and description of representatives of a novel lineage of planctomycetes thriving in anoxic sediments.</title>
        <authorList>
            <person name="Spring S."/>
            <person name="Bunk B."/>
            <person name="Sproer C."/>
        </authorList>
    </citation>
    <scope>NUCLEOTIDE SEQUENCE [LARGE SCALE GENOMIC DNA]</scope>
    <source>
        <strain evidence="6">SM-Chi-D1</strain>
    </source>
</reference>
<dbReference type="InterPro" id="IPR001091">
    <property type="entry name" value="RM_Methyltransferase"/>
</dbReference>
<evidence type="ECO:0000256" key="1">
    <source>
        <dbReference type="ARBA" id="ARBA00022603"/>
    </source>
</evidence>
<dbReference type="AlphaFoldDB" id="A0A1Q2MEV2"/>
<dbReference type="STRING" id="1851148.SMSP2_01550"/>
<dbReference type="REBASE" id="185704">
    <property type="entry name" value="M.PbaD1ORF1550P"/>
</dbReference>
<name>A0A1Q2MEV2_9BACT</name>
<evidence type="ECO:0000256" key="2">
    <source>
        <dbReference type="ARBA" id="ARBA00022679"/>
    </source>
</evidence>
<keyword evidence="1 5" id="KW-0489">Methyltransferase</keyword>
<proteinExistence type="inferred from homology"/>